<dbReference type="EMBL" id="CP101751">
    <property type="protein sequence ID" value="UUC46898.1"/>
    <property type="molecule type" value="Genomic_DNA"/>
</dbReference>
<dbReference type="Pfam" id="PF13715">
    <property type="entry name" value="CarbopepD_reg_2"/>
    <property type="match status" value="1"/>
</dbReference>
<dbReference type="InterPro" id="IPR037066">
    <property type="entry name" value="Plug_dom_sf"/>
</dbReference>
<dbReference type="Gene3D" id="2.60.40.1120">
    <property type="entry name" value="Carboxypeptidase-like, regulatory domain"/>
    <property type="match status" value="1"/>
</dbReference>
<evidence type="ECO:0000256" key="2">
    <source>
        <dbReference type="ARBA" id="ARBA00022448"/>
    </source>
</evidence>
<dbReference type="SUPFAM" id="SSF49464">
    <property type="entry name" value="Carboxypeptidase regulatory domain-like"/>
    <property type="match status" value="1"/>
</dbReference>
<evidence type="ECO:0000256" key="5">
    <source>
        <dbReference type="ARBA" id="ARBA00023136"/>
    </source>
</evidence>
<evidence type="ECO:0000259" key="9">
    <source>
        <dbReference type="Pfam" id="PF14905"/>
    </source>
</evidence>
<organism evidence="10 11">
    <name type="scientific">Flavobacterium cerinum</name>
    <dbReference type="NCBI Taxonomy" id="2502784"/>
    <lineage>
        <taxon>Bacteria</taxon>
        <taxon>Pseudomonadati</taxon>
        <taxon>Bacteroidota</taxon>
        <taxon>Flavobacteriia</taxon>
        <taxon>Flavobacteriales</taxon>
        <taxon>Flavobacteriaceae</taxon>
        <taxon>Flavobacterium</taxon>
    </lineage>
</organism>
<comment type="subcellular location">
    <subcellularLocation>
        <location evidence="1 7">Cell outer membrane</location>
        <topology evidence="1 7">Multi-pass membrane protein</topology>
    </subcellularLocation>
</comment>
<keyword evidence="5 7" id="KW-0472">Membrane</keyword>
<feature type="domain" description="Outer membrane protein beta-barrel" evidence="9">
    <location>
        <begin position="376"/>
        <end position="769"/>
    </location>
</feature>
<dbReference type="InterPro" id="IPR036942">
    <property type="entry name" value="Beta-barrel_TonB_sf"/>
</dbReference>
<keyword evidence="6 7" id="KW-0998">Cell outer membrane</keyword>
<feature type="chain" id="PRO_5046879755" evidence="8">
    <location>
        <begin position="19"/>
        <end position="791"/>
    </location>
</feature>
<feature type="signal peptide" evidence="8">
    <location>
        <begin position="1"/>
        <end position="18"/>
    </location>
</feature>
<evidence type="ECO:0000256" key="8">
    <source>
        <dbReference type="SAM" id="SignalP"/>
    </source>
</evidence>
<reference evidence="10" key="1">
    <citation type="submission" date="2022-07" db="EMBL/GenBank/DDBJ databases">
        <title>Isolation, identification, and degradation of a PFOSA degrading strain from sewage treatment plant.</title>
        <authorList>
            <person name="Zhang L."/>
            <person name="Huo Y."/>
        </authorList>
    </citation>
    <scope>NUCLEOTIDE SEQUENCE</scope>
    <source>
        <strain evidence="10">C1</strain>
    </source>
</reference>
<dbReference type="Pfam" id="PF14905">
    <property type="entry name" value="OMP_b-brl_3"/>
    <property type="match status" value="1"/>
</dbReference>
<evidence type="ECO:0000313" key="10">
    <source>
        <dbReference type="EMBL" id="UUC46898.1"/>
    </source>
</evidence>
<proteinExistence type="inferred from homology"/>
<protein>
    <submittedName>
        <fullName evidence="10">TonB-dependent receptor</fullName>
    </submittedName>
</protein>
<sequence>MKSVILLFTFLLASASIAAQQNITGTVTDRDSGQTLPYASVIVTDTLQQIITTVQTDDNGHFSVAIPTTFNNGILTIRYIGYDDYIQKTQENKFPLVIKATLKPTTTLKEVVIKTKQNAVTSRGDKMIYNIQMAGIGAGNNGLETLQQLPGIRLDKDENLLFRGNGDIQIMINGKKSSLQGEALREFIRSLKGDDIASVEIIAQPSARYDASGTAGIINIVLKQKKEKSLSGNAYAWASYGEYFKHQYGGRIYYSDSLWNINGNTSYYKGNSVNHRHITQNIVTSQGIRTIDQTNEWLPETTSKNLNLAIERKLSKKQLISTDWQYYRSDSDEETYGATYESLNGSAVNTVKLTQHLLKPTERITGNIFYNFTNDSITTKLDVQANLARYTTSSDGYLRNDYPDQSYMQLNGNNNTRYTILTAQSDLRQRLIRPLHLETGFKYSYINMDYYNRYNTNNSGLLIIPDSLLTNDFTYKEHLTSAYAQLELNLDKWNIMAGLRAEHYQYEAVSFINHQSNTDSYINFFPSFSINYKEGNNRFQIGYSRRIGRPGYLSLNPYYLYLDAYTLQKGNPALKPQFYHSFQLGYIYKNALNLSLYGYLYKNGFINVIDYQEDRNYNVTYEANAATGKKIGFSASYPYSITPWWSMQLTAEATYSSESSDIPGFQYSGNGFRHEINLSENLTLKNDWTINVNGFYAGRSTVPNGYSKAIGDFSISAKKNLLNKKIQLSGGCTNILRKSLYHKVTEVQNVTTDWTNRWETRRFYLQATYYFGGGKSKTIKAASLNEETNRM</sequence>
<dbReference type="SUPFAM" id="SSF56935">
    <property type="entry name" value="Porins"/>
    <property type="match status" value="1"/>
</dbReference>
<gene>
    <name evidence="10" type="ORF">NOX80_06790</name>
</gene>
<evidence type="ECO:0000256" key="6">
    <source>
        <dbReference type="ARBA" id="ARBA00023237"/>
    </source>
</evidence>
<evidence type="ECO:0000256" key="7">
    <source>
        <dbReference type="PROSITE-ProRule" id="PRU01360"/>
    </source>
</evidence>
<dbReference type="InterPro" id="IPR041700">
    <property type="entry name" value="OMP_b-brl_3"/>
</dbReference>
<keyword evidence="10" id="KW-0675">Receptor</keyword>
<evidence type="ECO:0000313" key="11">
    <source>
        <dbReference type="Proteomes" id="UP001059844"/>
    </source>
</evidence>
<name>A0ABY5IVP4_9FLAO</name>
<evidence type="ECO:0000256" key="3">
    <source>
        <dbReference type="ARBA" id="ARBA00022452"/>
    </source>
</evidence>
<accession>A0ABY5IVP4</accession>
<dbReference type="Proteomes" id="UP001059844">
    <property type="component" value="Chromosome"/>
</dbReference>
<keyword evidence="8" id="KW-0732">Signal</keyword>
<dbReference type="Gene3D" id="2.40.170.20">
    <property type="entry name" value="TonB-dependent receptor, beta-barrel domain"/>
    <property type="match status" value="1"/>
</dbReference>
<comment type="similarity">
    <text evidence="7">Belongs to the TonB-dependent receptor family.</text>
</comment>
<evidence type="ECO:0000256" key="1">
    <source>
        <dbReference type="ARBA" id="ARBA00004571"/>
    </source>
</evidence>
<dbReference type="RefSeq" id="WP_256552551.1">
    <property type="nucleotide sequence ID" value="NZ_CP101751.1"/>
</dbReference>
<keyword evidence="11" id="KW-1185">Reference proteome</keyword>
<keyword evidence="2 7" id="KW-0813">Transport</keyword>
<dbReference type="Gene3D" id="2.170.130.10">
    <property type="entry name" value="TonB-dependent receptor, plug domain"/>
    <property type="match status" value="1"/>
</dbReference>
<evidence type="ECO:0000256" key="4">
    <source>
        <dbReference type="ARBA" id="ARBA00022692"/>
    </source>
</evidence>
<dbReference type="InterPro" id="IPR008969">
    <property type="entry name" value="CarboxyPept-like_regulatory"/>
</dbReference>
<keyword evidence="4 7" id="KW-0812">Transmembrane</keyword>
<dbReference type="InterPro" id="IPR039426">
    <property type="entry name" value="TonB-dep_rcpt-like"/>
</dbReference>
<dbReference type="PROSITE" id="PS52016">
    <property type="entry name" value="TONB_DEPENDENT_REC_3"/>
    <property type="match status" value="1"/>
</dbReference>
<keyword evidence="3 7" id="KW-1134">Transmembrane beta strand</keyword>